<evidence type="ECO:0000256" key="4">
    <source>
        <dbReference type="ARBA" id="ARBA00023136"/>
    </source>
</evidence>
<dbReference type="PANTHER" id="PTHR37422">
    <property type="entry name" value="TEICHURONIC ACID BIOSYNTHESIS PROTEIN TUAE"/>
    <property type="match status" value="1"/>
</dbReference>
<keyword evidence="2 5" id="KW-0812">Transmembrane</keyword>
<accession>A0A7X0Y6Z1</accession>
<dbReference type="Proteomes" id="UP000535908">
    <property type="component" value="Unassembled WGS sequence"/>
</dbReference>
<evidence type="ECO:0000313" key="8">
    <source>
        <dbReference type="Proteomes" id="UP000535908"/>
    </source>
</evidence>
<keyword evidence="3 5" id="KW-1133">Transmembrane helix</keyword>
<dbReference type="GO" id="GO:0016020">
    <property type="term" value="C:membrane"/>
    <property type="evidence" value="ECO:0007669"/>
    <property type="project" value="UniProtKB-SubCell"/>
</dbReference>
<dbReference type="InterPro" id="IPR051533">
    <property type="entry name" value="WaaL-like"/>
</dbReference>
<dbReference type="EMBL" id="JAARWN010000018">
    <property type="protein sequence ID" value="MBC1937547.1"/>
    <property type="molecule type" value="Genomic_DNA"/>
</dbReference>
<keyword evidence="4 5" id="KW-0472">Membrane</keyword>
<organism evidence="7 8">
    <name type="scientific">Listeria grandensis</name>
    <dbReference type="NCBI Taxonomy" id="1494963"/>
    <lineage>
        <taxon>Bacteria</taxon>
        <taxon>Bacillati</taxon>
        <taxon>Bacillota</taxon>
        <taxon>Bacilli</taxon>
        <taxon>Bacillales</taxon>
        <taxon>Listeriaceae</taxon>
        <taxon>Listeria</taxon>
    </lineage>
</organism>
<dbReference type="PANTHER" id="PTHR37422:SF23">
    <property type="entry name" value="TEICHURONIC ACID BIOSYNTHESIS PROTEIN TUAE"/>
    <property type="match status" value="1"/>
</dbReference>
<proteinExistence type="predicted"/>
<evidence type="ECO:0000256" key="3">
    <source>
        <dbReference type="ARBA" id="ARBA00022989"/>
    </source>
</evidence>
<feature type="transmembrane region" description="Helical" evidence="5">
    <location>
        <begin position="113"/>
        <end position="131"/>
    </location>
</feature>
<name>A0A7X0Y6Z1_9LIST</name>
<evidence type="ECO:0000256" key="5">
    <source>
        <dbReference type="SAM" id="Phobius"/>
    </source>
</evidence>
<reference evidence="7 8" key="1">
    <citation type="submission" date="2020-03" db="EMBL/GenBank/DDBJ databases">
        <title>Soil Listeria distribution.</title>
        <authorList>
            <person name="Liao J."/>
            <person name="Wiedmann M."/>
        </authorList>
    </citation>
    <scope>NUCLEOTIDE SEQUENCE [LARGE SCALE GENOMIC DNA]</scope>
    <source>
        <strain evidence="7 8">FSL L7-0741</strain>
    </source>
</reference>
<gene>
    <name evidence="7" type="ORF">HCA69_14305</name>
</gene>
<dbReference type="RefSeq" id="WP_185527350.1">
    <property type="nucleotide sequence ID" value="NZ_JAARWN010000018.1"/>
</dbReference>
<dbReference type="InterPro" id="IPR007016">
    <property type="entry name" value="O-antigen_ligase-rel_domated"/>
</dbReference>
<feature type="transmembrane region" description="Helical" evidence="5">
    <location>
        <begin position="310"/>
        <end position="328"/>
    </location>
</feature>
<feature type="transmembrane region" description="Helical" evidence="5">
    <location>
        <begin position="137"/>
        <end position="154"/>
    </location>
</feature>
<dbReference type="Pfam" id="PF04932">
    <property type="entry name" value="Wzy_C"/>
    <property type="match status" value="1"/>
</dbReference>
<feature type="transmembrane region" description="Helical" evidence="5">
    <location>
        <begin position="15"/>
        <end position="33"/>
    </location>
</feature>
<feature type="transmembrane region" description="Helical" evidence="5">
    <location>
        <begin position="42"/>
        <end position="59"/>
    </location>
</feature>
<evidence type="ECO:0000313" key="7">
    <source>
        <dbReference type="EMBL" id="MBC1937547.1"/>
    </source>
</evidence>
<sequence length="339" mass="38060">MSLLWTSAPALSLTAIYYQIESFYLILAFVYYIDNFAKLKQVVIWMVGIYVLTIFIGLGESFTGHHLKYSAGNILSYGDTRPTGLLVNTNDYSSYLAFYVPFLMLCLFQKRSGLKTCIGIGALMALSFLILQTESRSGLVAFAVVVVLTLYKLFAHKVLFFFGVFMTAFASLTLFLVKNSAQVNEYFHGKVNSTNQRIFIYETIWRLCQEHHYLGVGIGVTPKFVFTALYGTANIPLGMQQTMSAHNLWLSNLSDVGLLGIFPFILCFLWFLIHAMKVYAANQGLLSATPLCILIAFMAISVGSSSIFEMRVVWLGMGLALTIIHLLTKEREKKYEQAT</sequence>
<comment type="subcellular location">
    <subcellularLocation>
        <location evidence="1">Membrane</location>
        <topology evidence="1">Multi-pass membrane protein</topology>
    </subcellularLocation>
</comment>
<evidence type="ECO:0000256" key="2">
    <source>
        <dbReference type="ARBA" id="ARBA00022692"/>
    </source>
</evidence>
<evidence type="ECO:0000256" key="1">
    <source>
        <dbReference type="ARBA" id="ARBA00004141"/>
    </source>
</evidence>
<evidence type="ECO:0000259" key="6">
    <source>
        <dbReference type="Pfam" id="PF04932"/>
    </source>
</evidence>
<dbReference type="AlphaFoldDB" id="A0A7X0Y6Z1"/>
<feature type="domain" description="O-antigen ligase-related" evidence="6">
    <location>
        <begin position="122"/>
        <end position="265"/>
    </location>
</feature>
<feature type="transmembrane region" description="Helical" evidence="5">
    <location>
        <begin position="256"/>
        <end position="273"/>
    </location>
</feature>
<protein>
    <recommendedName>
        <fullName evidence="6">O-antigen ligase-related domain-containing protein</fullName>
    </recommendedName>
</protein>
<comment type="caution">
    <text evidence="7">The sequence shown here is derived from an EMBL/GenBank/DDBJ whole genome shotgun (WGS) entry which is preliminary data.</text>
</comment>
<feature type="transmembrane region" description="Helical" evidence="5">
    <location>
        <begin position="285"/>
        <end position="304"/>
    </location>
</feature>
<feature type="transmembrane region" description="Helical" evidence="5">
    <location>
        <begin position="159"/>
        <end position="177"/>
    </location>
</feature>